<dbReference type="Pfam" id="PF20553">
    <property type="entry name" value="Methyltransf_35"/>
    <property type="match status" value="1"/>
</dbReference>
<accession>A0A6G9A2J8</accession>
<dbReference type="RefSeq" id="WP_166467500.1">
    <property type="nucleotide sequence ID" value="NZ_CP050066.2"/>
</dbReference>
<dbReference type="InterPro" id="IPR046788">
    <property type="entry name" value="Methyltransf_35"/>
</dbReference>
<evidence type="ECO:0000313" key="1">
    <source>
        <dbReference type="EMBL" id="QIP06546.1"/>
    </source>
</evidence>
<reference evidence="1 2" key="1">
    <citation type="journal article" date="2020" name="Int. J. Syst. Evol. Microbiol.">
        <title>Description and complete genome sequences of Bradyrhizobium symbiodeficiens sp. nov., a non-symbiotic bacterium associated with legumes native to Canada.</title>
        <authorList>
            <person name="Bromfield E.S.P."/>
            <person name="Cloutier S."/>
            <person name="Nguyen H.D.T."/>
        </authorList>
    </citation>
    <scope>NUCLEOTIDE SEQUENCE [LARGE SCALE GENOMIC DNA]</scope>
    <source>
        <strain evidence="1 2">101S1MB</strain>
    </source>
</reference>
<name>A0A6G9A2J8_9BRAD</name>
<dbReference type="Proteomes" id="UP000500895">
    <property type="component" value="Chromosome"/>
</dbReference>
<dbReference type="EMBL" id="CP050066">
    <property type="protein sequence ID" value="QIP06546.1"/>
    <property type="molecule type" value="Genomic_DNA"/>
</dbReference>
<sequence>MSKASTAKFIPYDLRPAKQAERRILMDFLKCANEAGMSVADCRYVGMGGTMFYDFHLMHRFLGIKQMISLERDPKMHPRSEFNCPFDFISVQNQTVADFLTFDADDCATIYWLDYDDGLGADIIADIASLGTRVKRGGFAFATVYAEPPGALEKQSAEQRLQWFQDQLGEFAIGLTTADMATAAFPKTVHRVLTAAFRNAFAPRTDGQFQLLFQVEYKDSSPMVTVGGCFSREEDSARILHRVKADLPFMLASTPYRIKHLNLTERERALFDLAVTKKRKNSQQANLLRSLGFKKRDFEAYKDLIRFLPRYHESII</sequence>
<gene>
    <name evidence="1" type="ORF">HAV00_09950</name>
</gene>
<proteinExistence type="predicted"/>
<organism evidence="1 2">
    <name type="scientific">Bradyrhizobium symbiodeficiens</name>
    <dbReference type="NCBI Taxonomy" id="1404367"/>
    <lineage>
        <taxon>Bacteria</taxon>
        <taxon>Pseudomonadati</taxon>
        <taxon>Pseudomonadota</taxon>
        <taxon>Alphaproteobacteria</taxon>
        <taxon>Hyphomicrobiales</taxon>
        <taxon>Nitrobacteraceae</taxon>
        <taxon>Bradyrhizobium</taxon>
    </lineage>
</organism>
<dbReference type="AlphaFoldDB" id="A0A6G9A2J8"/>
<evidence type="ECO:0000313" key="2">
    <source>
        <dbReference type="Proteomes" id="UP000500895"/>
    </source>
</evidence>
<protein>
    <submittedName>
        <fullName evidence="1">O-methyltransferase</fullName>
    </submittedName>
</protein>